<proteinExistence type="predicted"/>
<comment type="caution">
    <text evidence="1">The sequence shown here is derived from an EMBL/GenBank/DDBJ whole genome shotgun (WGS) entry which is preliminary data.</text>
</comment>
<organism evidence="1 2">
    <name type="scientific">Streptosporangium amethystogenes subsp. fukuiense</name>
    <dbReference type="NCBI Taxonomy" id="698418"/>
    <lineage>
        <taxon>Bacteria</taxon>
        <taxon>Bacillati</taxon>
        <taxon>Actinomycetota</taxon>
        <taxon>Actinomycetes</taxon>
        <taxon>Streptosporangiales</taxon>
        <taxon>Streptosporangiaceae</taxon>
        <taxon>Streptosporangium</taxon>
    </lineage>
</organism>
<dbReference type="EMBL" id="JBHTEE010000001">
    <property type="protein sequence ID" value="MFC7599651.1"/>
    <property type="molecule type" value="Genomic_DNA"/>
</dbReference>
<dbReference type="Proteomes" id="UP001596514">
    <property type="component" value="Unassembled WGS sequence"/>
</dbReference>
<gene>
    <name evidence="1" type="ORF">ACFQVD_05955</name>
</gene>
<sequence>MIIYPAAIAGNQGLQVTNNGSPRPFLPAPNKTTGSTESYLPESMFSVDKKGGEIKASVALDGRAV</sequence>
<reference evidence="2" key="1">
    <citation type="journal article" date="2019" name="Int. J. Syst. Evol. Microbiol.">
        <title>The Global Catalogue of Microorganisms (GCM) 10K type strain sequencing project: providing services to taxonomists for standard genome sequencing and annotation.</title>
        <authorList>
            <consortium name="The Broad Institute Genomics Platform"/>
            <consortium name="The Broad Institute Genome Sequencing Center for Infectious Disease"/>
            <person name="Wu L."/>
            <person name="Ma J."/>
        </authorList>
    </citation>
    <scope>NUCLEOTIDE SEQUENCE [LARGE SCALE GENOMIC DNA]</scope>
    <source>
        <strain evidence="2">JCM 10083</strain>
    </source>
</reference>
<accession>A0ABW2SV91</accession>
<protein>
    <submittedName>
        <fullName evidence="1">Uncharacterized protein</fullName>
    </submittedName>
</protein>
<evidence type="ECO:0000313" key="1">
    <source>
        <dbReference type="EMBL" id="MFC7599651.1"/>
    </source>
</evidence>
<dbReference type="RefSeq" id="WP_343977949.1">
    <property type="nucleotide sequence ID" value="NZ_BAAAGK010000158.1"/>
</dbReference>
<name>A0ABW2SV91_9ACTN</name>
<keyword evidence="2" id="KW-1185">Reference proteome</keyword>
<evidence type="ECO:0000313" key="2">
    <source>
        <dbReference type="Proteomes" id="UP001596514"/>
    </source>
</evidence>